<sequence>MADLQKTIEIIFAGENRTSASVQSVARDLDTLQSSVGDITGPLANLSSTILTTEASALALGAAFIGVAVNEAGQFKESVAEIGTLFNGTADQVGSLEGQILDFSRGSVSSIEEINGAVYQAISTGTDWNDAISLVAETEKLAVAGRADLVEVTKLVAGAMNAYGAATSEAADYSDVLFAAVQKGQTTMPELTASLGQVTGIAAAAQVPFDDLAAALAALTIYTGNTSESTTKLKAIFTELLKPSDELTAALDGVTVQGDGLDAVFAKLYEATGGNAQAMAELFGSVEALQGALALANDNAGRYADAQDAMAERTGIVVNAYDNMVEQLSKINQKLINNITATLAEFGGPLLDDYRDIAEQLGKVFEAISPSVNPEAFKPIYDELEALSADLTEFLKGVAEALPEALSQVDFRGLLDALGLLREEFGSIFEGLDLTKPEDLAIAVQFIVDSFESLTRVSAGIADKLAGFVRWIGEMIVKVNESDDAFKTFVGEVLGLSQIVNTLLPILGYASDALNGLSSVVLTLAGAKYLGATTAGFASMAAVIATNPASLIAAVGGASIVLGDFAADVFKLSGVIDENRQSTENWTKAFAETSTWEEAVVRAKELGENVGHLNEVFIESYGVAATTVAHYGSIEAGLKAMETASNDYVSRLMAQNQAQEDAGAAAAETAKDYDAIVEAVSEQTKVADLATESTKELTEAFRLMSLEERAALSTDERELYVAAIEKTYAATDQAADSTREMSQAELEAQVTAQEVLEIRLEQLKATQDYQLALEKLASDERLQAMEFVFKLNLAEIESDTEKAVAIIDTINTAIESTGQLLGELFGFLTNDDLDFSTKWAIERQIELENQRRQEALDLQKKLTEALIDQMEARTAALENGDGLITIQADGLEPEIEAFMFKIIEKIHIKAIGDQSQFLLGI</sequence>
<keyword evidence="4" id="KW-1185">Reference proteome</keyword>
<gene>
    <name evidence="3" type="ORF">ACFQDL_22450</name>
</gene>
<evidence type="ECO:0000313" key="3">
    <source>
        <dbReference type="EMBL" id="MFC6672520.1"/>
    </source>
</evidence>
<evidence type="ECO:0000313" key="4">
    <source>
        <dbReference type="Proteomes" id="UP001596422"/>
    </source>
</evidence>
<protein>
    <submittedName>
        <fullName evidence="3">Phage tail tape measure protein</fullName>
    </submittedName>
</protein>
<reference evidence="4" key="1">
    <citation type="journal article" date="2019" name="Int. J. Syst. Evol. Microbiol.">
        <title>The Global Catalogue of Microorganisms (GCM) 10K type strain sequencing project: providing services to taxonomists for standard genome sequencing and annotation.</title>
        <authorList>
            <consortium name="The Broad Institute Genomics Platform"/>
            <consortium name="The Broad Institute Genome Sequencing Center for Infectious Disease"/>
            <person name="Wu L."/>
            <person name="Ma J."/>
        </authorList>
    </citation>
    <scope>NUCLEOTIDE SEQUENCE [LARGE SCALE GENOMIC DNA]</scope>
    <source>
        <strain evidence="4">NBRC 111756</strain>
    </source>
</reference>
<name>A0ABW2A535_9GAMM</name>
<accession>A0ABW2A535</accession>
<dbReference type="Pfam" id="PF10145">
    <property type="entry name" value="PhageMin_Tail"/>
    <property type="match status" value="1"/>
</dbReference>
<organism evidence="3 4">
    <name type="scientific">Marinobacterium aestuariivivens</name>
    <dbReference type="NCBI Taxonomy" id="1698799"/>
    <lineage>
        <taxon>Bacteria</taxon>
        <taxon>Pseudomonadati</taxon>
        <taxon>Pseudomonadota</taxon>
        <taxon>Gammaproteobacteria</taxon>
        <taxon>Oceanospirillales</taxon>
        <taxon>Oceanospirillaceae</taxon>
        <taxon>Marinobacterium</taxon>
    </lineage>
</organism>
<dbReference type="EMBL" id="JBHSWE010000001">
    <property type="protein sequence ID" value="MFC6672520.1"/>
    <property type="molecule type" value="Genomic_DNA"/>
</dbReference>
<keyword evidence="1" id="KW-1188">Viral release from host cell</keyword>
<evidence type="ECO:0000256" key="1">
    <source>
        <dbReference type="ARBA" id="ARBA00022612"/>
    </source>
</evidence>
<dbReference type="PANTHER" id="PTHR37813:SF1">
    <property type="entry name" value="FELS-2 PROPHAGE PROTEIN"/>
    <property type="match status" value="1"/>
</dbReference>
<dbReference type="InterPro" id="IPR010090">
    <property type="entry name" value="Phage_tape_meas"/>
</dbReference>
<dbReference type="NCBIfam" id="TIGR01760">
    <property type="entry name" value="tape_meas_TP901"/>
    <property type="match status" value="1"/>
</dbReference>
<dbReference type="Proteomes" id="UP001596422">
    <property type="component" value="Unassembled WGS sequence"/>
</dbReference>
<feature type="domain" description="Phage tail tape measure protein" evidence="2">
    <location>
        <begin position="99"/>
        <end position="284"/>
    </location>
</feature>
<evidence type="ECO:0000259" key="2">
    <source>
        <dbReference type="Pfam" id="PF10145"/>
    </source>
</evidence>
<proteinExistence type="predicted"/>
<comment type="caution">
    <text evidence="3">The sequence shown here is derived from an EMBL/GenBank/DDBJ whole genome shotgun (WGS) entry which is preliminary data.</text>
</comment>
<dbReference type="PANTHER" id="PTHR37813">
    <property type="entry name" value="FELS-2 PROPHAGE PROTEIN"/>
    <property type="match status" value="1"/>
</dbReference>
<dbReference type="RefSeq" id="WP_379910958.1">
    <property type="nucleotide sequence ID" value="NZ_JBHSWE010000001.1"/>
</dbReference>